<dbReference type="AlphaFoldDB" id="W4LVW8"/>
<evidence type="ECO:0000313" key="2">
    <source>
        <dbReference type="Proteomes" id="UP000019140"/>
    </source>
</evidence>
<organism evidence="1 2">
    <name type="scientific">Candidatus Entotheonella gemina</name>
    <dbReference type="NCBI Taxonomy" id="1429439"/>
    <lineage>
        <taxon>Bacteria</taxon>
        <taxon>Pseudomonadati</taxon>
        <taxon>Nitrospinota/Tectimicrobiota group</taxon>
        <taxon>Candidatus Tectimicrobiota</taxon>
        <taxon>Candidatus Entotheonellia</taxon>
        <taxon>Candidatus Entotheonellales</taxon>
        <taxon>Candidatus Entotheonellaceae</taxon>
        <taxon>Candidatus Entotheonella</taxon>
    </lineage>
</organism>
<proteinExistence type="predicted"/>
<sequence>MSFEFSVSETGQIASAGIVFLNGMITSGAIKAGDTARVKGMAERCVTIKSLALVNSHKVPSHELTLSIERPGFPLAELEGAVLIREEESRLP</sequence>
<reference evidence="1 2" key="1">
    <citation type="journal article" date="2014" name="Nature">
        <title>An environmental bacterial taxon with a large and distinct metabolic repertoire.</title>
        <authorList>
            <person name="Wilson M.C."/>
            <person name="Mori T."/>
            <person name="Ruckert C."/>
            <person name="Uria A.R."/>
            <person name="Helf M.J."/>
            <person name="Takada K."/>
            <person name="Gernert C."/>
            <person name="Steffens U.A."/>
            <person name="Heycke N."/>
            <person name="Schmitt S."/>
            <person name="Rinke C."/>
            <person name="Helfrich E.J."/>
            <person name="Brachmann A.O."/>
            <person name="Gurgui C."/>
            <person name="Wakimoto T."/>
            <person name="Kracht M."/>
            <person name="Crusemann M."/>
            <person name="Hentschel U."/>
            <person name="Abe I."/>
            <person name="Matsunaga S."/>
            <person name="Kalinowski J."/>
            <person name="Takeyama H."/>
            <person name="Piel J."/>
        </authorList>
    </citation>
    <scope>NUCLEOTIDE SEQUENCE [LARGE SCALE GENOMIC DNA]</scope>
    <source>
        <strain evidence="2">TSY2</strain>
    </source>
</reference>
<evidence type="ECO:0008006" key="3">
    <source>
        <dbReference type="Google" id="ProtNLM"/>
    </source>
</evidence>
<evidence type="ECO:0000313" key="1">
    <source>
        <dbReference type="EMBL" id="ETX02045.1"/>
    </source>
</evidence>
<protein>
    <recommendedName>
        <fullName evidence="3">Translation elongation factor EFTu-like domain-containing protein</fullName>
    </recommendedName>
</protein>
<dbReference type="EMBL" id="AZHX01001566">
    <property type="protein sequence ID" value="ETX02045.1"/>
    <property type="molecule type" value="Genomic_DNA"/>
</dbReference>
<keyword evidence="2" id="KW-1185">Reference proteome</keyword>
<accession>W4LVW8</accession>
<comment type="caution">
    <text evidence="1">The sequence shown here is derived from an EMBL/GenBank/DDBJ whole genome shotgun (WGS) entry which is preliminary data.</text>
</comment>
<dbReference type="Proteomes" id="UP000019140">
    <property type="component" value="Unassembled WGS sequence"/>
</dbReference>
<name>W4LVW8_9BACT</name>
<dbReference type="HOGENOM" id="CLU_2407792_0_0_7"/>
<gene>
    <name evidence="1" type="ORF">ETSY2_36255</name>
</gene>